<dbReference type="InterPro" id="IPR036185">
    <property type="entry name" value="DNA_heli_DnaB-like_N_sf"/>
</dbReference>
<reference evidence="5 6" key="1">
    <citation type="journal article" date="2019" name="Int. J. Syst. Evol. Microbiol.">
        <title>The Global Catalogue of Microorganisms (GCM) 10K type strain sequencing project: providing services to taxonomists for standard genome sequencing and annotation.</title>
        <authorList>
            <consortium name="The Broad Institute Genomics Platform"/>
            <consortium name="The Broad Institute Genome Sequencing Center for Infectious Disease"/>
            <person name="Wu L."/>
            <person name="Ma J."/>
        </authorList>
    </citation>
    <scope>NUCLEOTIDE SEQUENCE [LARGE SCALE GENOMIC DNA]</scope>
    <source>
        <strain evidence="5 6">JCM 16374</strain>
    </source>
</reference>
<feature type="region of interest" description="Disordered" evidence="3">
    <location>
        <begin position="332"/>
        <end position="373"/>
    </location>
</feature>
<dbReference type="Proteomes" id="UP001500994">
    <property type="component" value="Unassembled WGS sequence"/>
</dbReference>
<organism evidence="5 6">
    <name type="scientific">Streptomyces lunalinharesii</name>
    <dbReference type="NCBI Taxonomy" id="333384"/>
    <lineage>
        <taxon>Bacteria</taxon>
        <taxon>Bacillati</taxon>
        <taxon>Actinomycetota</taxon>
        <taxon>Actinomycetes</taxon>
        <taxon>Kitasatosporales</taxon>
        <taxon>Streptomycetaceae</taxon>
        <taxon>Streptomyces</taxon>
    </lineage>
</organism>
<dbReference type="PANTHER" id="PTHR30153:SF2">
    <property type="entry name" value="REPLICATIVE DNA HELICASE"/>
    <property type="match status" value="1"/>
</dbReference>
<keyword evidence="6" id="KW-1185">Reference proteome</keyword>
<evidence type="ECO:0000256" key="1">
    <source>
        <dbReference type="ARBA" id="ARBA00022705"/>
    </source>
</evidence>
<dbReference type="RefSeq" id="WP_344573468.1">
    <property type="nucleotide sequence ID" value="NZ_BAAARK010000001.1"/>
</dbReference>
<evidence type="ECO:0000313" key="6">
    <source>
        <dbReference type="Proteomes" id="UP001500994"/>
    </source>
</evidence>
<gene>
    <name evidence="5" type="ORF">GCM10009864_08170</name>
</gene>
<dbReference type="InterPro" id="IPR007693">
    <property type="entry name" value="DNA_helicase_DnaB-like_N"/>
</dbReference>
<evidence type="ECO:0000256" key="3">
    <source>
        <dbReference type="SAM" id="MobiDB-lite"/>
    </source>
</evidence>
<dbReference type="Pfam" id="PF00772">
    <property type="entry name" value="DnaB"/>
    <property type="match status" value="2"/>
</dbReference>
<feature type="region of interest" description="Disordered" evidence="3">
    <location>
        <begin position="168"/>
        <end position="195"/>
    </location>
</feature>
<feature type="compositionally biased region" description="Low complexity" evidence="3">
    <location>
        <begin position="349"/>
        <end position="373"/>
    </location>
</feature>
<dbReference type="PANTHER" id="PTHR30153">
    <property type="entry name" value="REPLICATIVE DNA HELICASE DNAB"/>
    <property type="match status" value="1"/>
</dbReference>
<keyword evidence="2" id="KW-0238">DNA-binding</keyword>
<evidence type="ECO:0000259" key="4">
    <source>
        <dbReference type="Pfam" id="PF00772"/>
    </source>
</evidence>
<name>A0ABN3RA44_9ACTN</name>
<feature type="domain" description="DNA helicase DnaB-like N-terminal" evidence="4">
    <location>
        <begin position="23"/>
        <end position="120"/>
    </location>
</feature>
<evidence type="ECO:0000256" key="2">
    <source>
        <dbReference type="ARBA" id="ARBA00023125"/>
    </source>
</evidence>
<dbReference type="InterPro" id="IPR016136">
    <property type="entry name" value="DNA_helicase_N/primase_C"/>
</dbReference>
<accession>A0ABN3RA44</accession>
<feature type="domain" description="DNA helicase DnaB-like N-terminal" evidence="4">
    <location>
        <begin position="193"/>
        <end position="270"/>
    </location>
</feature>
<dbReference type="Gene3D" id="1.10.860.10">
    <property type="entry name" value="DNAb Helicase, Chain A"/>
    <property type="match status" value="2"/>
</dbReference>
<feature type="compositionally biased region" description="Low complexity" evidence="3">
    <location>
        <begin position="168"/>
        <end position="177"/>
    </location>
</feature>
<proteinExistence type="predicted"/>
<keyword evidence="1" id="KW-0235">DNA replication</keyword>
<sequence length="373" mass="40469">MPNTPEPHEEDLDSLTMPRPVFYAEQALLGALLLEPRRLADLAGIEPDAFSTAAHRALFTAIRNLPAPDATEHARTTAWLDQVLTTAQENIRGLSAPYLHTLIQGCPRPQHASTYAQMVATEHARRTLRTEAQRLAQTARDFSHPHPALASLAAADTLTDAVDRLAATFPSGPASLPRTPPPNPPPAHDAEEAAEEERALLAAVTANPATIDQMRWLTDQDFLHPLNAGLWHATSALARRRAAVDPITILWEAQHQGLLTTGTDPERLLQALGAPAAGDPHYWGERILHRSLLTTAQHVARQIEDLTDDPATTPQQLLLGSRRALAGLNSVRARWHQATSPAPAPPRPARTSPVRPRAGPPRTTAPSPSRVSR</sequence>
<comment type="caution">
    <text evidence="5">The sequence shown here is derived from an EMBL/GenBank/DDBJ whole genome shotgun (WGS) entry which is preliminary data.</text>
</comment>
<protein>
    <submittedName>
        <fullName evidence="5">DnaB-like helicase N-terminal domain-containing protein</fullName>
    </submittedName>
</protein>
<evidence type="ECO:0000313" key="5">
    <source>
        <dbReference type="EMBL" id="GAA2647564.1"/>
    </source>
</evidence>
<dbReference type="SUPFAM" id="SSF48024">
    <property type="entry name" value="N-terminal domain of DnaB helicase"/>
    <property type="match status" value="2"/>
</dbReference>
<feature type="compositionally biased region" description="Pro residues" evidence="3">
    <location>
        <begin position="178"/>
        <end position="187"/>
    </location>
</feature>
<dbReference type="EMBL" id="BAAARK010000001">
    <property type="protein sequence ID" value="GAA2647564.1"/>
    <property type="molecule type" value="Genomic_DNA"/>
</dbReference>